<evidence type="ECO:0000259" key="6">
    <source>
        <dbReference type="PROSITE" id="PS50198"/>
    </source>
</evidence>
<accession>A0ABQ5LTV3</accession>
<evidence type="ECO:0000256" key="1">
    <source>
        <dbReference type="ARBA" id="ARBA00018370"/>
    </source>
</evidence>
<dbReference type="PROSITE" id="PS50198">
    <property type="entry name" value="PPIC_PPIASE_2"/>
    <property type="match status" value="1"/>
</dbReference>
<protein>
    <recommendedName>
        <fullName evidence="1">Parvulin-like PPIase</fullName>
    </recommendedName>
    <alternativeName>
        <fullName evidence="3">Peptidyl-prolyl cis-trans isomerase plp</fullName>
    </alternativeName>
    <alternativeName>
        <fullName evidence="4">Rotamase plp</fullName>
    </alternativeName>
</protein>
<comment type="caution">
    <text evidence="7">The sequence shown here is derived from an EMBL/GenBank/DDBJ whole genome shotgun (WGS) entry which is preliminary data.</text>
</comment>
<keyword evidence="5" id="KW-0697">Rotamase</keyword>
<evidence type="ECO:0000313" key="7">
    <source>
        <dbReference type="EMBL" id="GKY87850.1"/>
    </source>
</evidence>
<dbReference type="SUPFAM" id="SSF109998">
    <property type="entry name" value="Triger factor/SurA peptide-binding domain-like"/>
    <property type="match status" value="1"/>
</dbReference>
<evidence type="ECO:0000256" key="4">
    <source>
        <dbReference type="ARBA" id="ARBA00031484"/>
    </source>
</evidence>
<feature type="domain" description="PpiC" evidence="6">
    <location>
        <begin position="156"/>
        <end position="252"/>
    </location>
</feature>
<dbReference type="PANTHER" id="PTHR47637:SF1">
    <property type="entry name" value="CHAPERONE SURA"/>
    <property type="match status" value="1"/>
</dbReference>
<dbReference type="InterPro" id="IPR046357">
    <property type="entry name" value="PPIase_dom_sf"/>
</dbReference>
<organism evidence="7 8">
    <name type="scientific">Sinisalibacter aestuarii</name>
    <dbReference type="NCBI Taxonomy" id="2949426"/>
    <lineage>
        <taxon>Bacteria</taxon>
        <taxon>Pseudomonadati</taxon>
        <taxon>Pseudomonadota</taxon>
        <taxon>Alphaproteobacteria</taxon>
        <taxon>Rhodobacterales</taxon>
        <taxon>Roseobacteraceae</taxon>
        <taxon>Sinisalibacter</taxon>
    </lineage>
</organism>
<proteinExistence type="predicted"/>
<dbReference type="Proteomes" id="UP001144205">
    <property type="component" value="Unassembled WGS sequence"/>
</dbReference>
<evidence type="ECO:0000256" key="2">
    <source>
        <dbReference type="ARBA" id="ARBA00022729"/>
    </source>
</evidence>
<dbReference type="InterPro" id="IPR027304">
    <property type="entry name" value="Trigger_fact/SurA_dom_sf"/>
</dbReference>
<dbReference type="PANTHER" id="PTHR47637">
    <property type="entry name" value="CHAPERONE SURA"/>
    <property type="match status" value="1"/>
</dbReference>
<evidence type="ECO:0000256" key="3">
    <source>
        <dbReference type="ARBA" id="ARBA00030642"/>
    </source>
</evidence>
<dbReference type="InterPro" id="IPR000297">
    <property type="entry name" value="PPIase_PpiC"/>
</dbReference>
<keyword evidence="8" id="KW-1185">Reference proteome</keyword>
<name>A0ABQ5LTV3_9RHOB</name>
<dbReference type="SUPFAM" id="SSF54534">
    <property type="entry name" value="FKBP-like"/>
    <property type="match status" value="1"/>
</dbReference>
<dbReference type="EMBL" id="BROH01000004">
    <property type="protein sequence ID" value="GKY87850.1"/>
    <property type="molecule type" value="Genomic_DNA"/>
</dbReference>
<reference evidence="7" key="1">
    <citation type="journal article" date="2023" name="Int. J. Syst. Evol. Microbiol.">
        <title>Sinisalibacter aestuarii sp. nov., isolated from estuarine sediment of the Arakawa River.</title>
        <authorList>
            <person name="Arafat S.T."/>
            <person name="Hirano S."/>
            <person name="Sato A."/>
            <person name="Takeuchi K."/>
            <person name="Yasuda T."/>
            <person name="Terahara T."/>
            <person name="Hamada M."/>
            <person name="Kobayashi T."/>
        </authorList>
    </citation>
    <scope>NUCLEOTIDE SEQUENCE</scope>
    <source>
        <strain evidence="7">B-399</strain>
    </source>
</reference>
<dbReference type="Gene3D" id="3.10.50.40">
    <property type="match status" value="1"/>
</dbReference>
<dbReference type="Pfam" id="PF13624">
    <property type="entry name" value="SurA_N_3"/>
    <property type="match status" value="1"/>
</dbReference>
<keyword evidence="5" id="KW-0413">Isomerase</keyword>
<evidence type="ECO:0000256" key="5">
    <source>
        <dbReference type="PROSITE-ProRule" id="PRU00278"/>
    </source>
</evidence>
<gene>
    <name evidence="7" type="ORF">STA1M1_17190</name>
</gene>
<keyword evidence="2" id="KW-0732">Signal</keyword>
<evidence type="ECO:0000313" key="8">
    <source>
        <dbReference type="Proteomes" id="UP001144205"/>
    </source>
</evidence>
<dbReference type="Pfam" id="PF00639">
    <property type="entry name" value="Rotamase"/>
    <property type="match status" value="1"/>
</dbReference>
<sequence>MLLGLGALVAQLAPAQAQGQFSPVVRIDGNVITAYELSQRQAFLTLLRAPGDVRALALDQLINEALQMREAARAGIVAEEEDITAGMEEFAARGNLSADQLVQLLAQGGIAAESFRDFVTAGITWRDFLREVFLPKVSISQSDIDAAMAVSVPEPGTRVLLSEIILPAADDASRKASRARADRLRDLDEAGFADAAMRFSVGPSRNNGGKMKWLDIEALPAPVSAAVRGLEPGQTSRVVEVEDGVRLYYMRDREEVSGGEPRIAVEYAALLLPGGQSGANVDEAARIRERVTSCDDLYPIARGLPPEQLVRETLPESQVPGAYAGELNLLDPGEISARLTTSSGAMVVLMLCSRGNELPRSLTEEMVEEQIRNRRVTTLGQAFLEEQRANAHIEILGQ</sequence>
<dbReference type="Gene3D" id="1.10.4030.10">
    <property type="entry name" value="Porin chaperone SurA, peptide-binding domain"/>
    <property type="match status" value="1"/>
</dbReference>
<dbReference type="InterPro" id="IPR050280">
    <property type="entry name" value="OMP_Chaperone_SurA"/>
</dbReference>